<reference evidence="2" key="2">
    <citation type="submission" date="2022-06" db="UniProtKB">
        <authorList>
            <consortium name="EnsemblMetazoa"/>
        </authorList>
    </citation>
    <scope>IDENTIFICATION</scope>
    <source>
        <strain evidence="2">DF5081</strain>
    </source>
</reference>
<evidence type="ECO:0000313" key="2">
    <source>
        <dbReference type="EnsemblMetazoa" id="CJA36423.1"/>
    </source>
</evidence>
<name>A0A8R1EM65_CAEJA</name>
<evidence type="ECO:0000313" key="3">
    <source>
        <dbReference type="Proteomes" id="UP000005237"/>
    </source>
</evidence>
<protein>
    <submittedName>
        <fullName evidence="2">Uncharacterized protein</fullName>
    </submittedName>
</protein>
<keyword evidence="3" id="KW-1185">Reference proteome</keyword>
<accession>A0A8R1EM65</accession>
<dbReference type="EnsemblMetazoa" id="CJA36423.1">
    <property type="protein sequence ID" value="CJA36423.1"/>
    <property type="gene ID" value="WBGene00212270"/>
</dbReference>
<evidence type="ECO:0000256" key="1">
    <source>
        <dbReference type="SAM" id="MobiDB-lite"/>
    </source>
</evidence>
<dbReference type="Proteomes" id="UP000005237">
    <property type="component" value="Unassembled WGS sequence"/>
</dbReference>
<sequence>MDVCGERKTLEENEARTDTQGFPVHKLKKAGWINDLQSSQDQEDSSRSLLQPRMGRGRNTIAENINGWMMKKKKEYPNSSDVIYYCVEQ</sequence>
<feature type="region of interest" description="Disordered" evidence="1">
    <location>
        <begin position="1"/>
        <end position="21"/>
    </location>
</feature>
<feature type="compositionally biased region" description="Basic and acidic residues" evidence="1">
    <location>
        <begin position="1"/>
        <end position="17"/>
    </location>
</feature>
<dbReference type="AlphaFoldDB" id="A0A8R1EM65"/>
<organism evidence="2 3">
    <name type="scientific">Caenorhabditis japonica</name>
    <dbReference type="NCBI Taxonomy" id="281687"/>
    <lineage>
        <taxon>Eukaryota</taxon>
        <taxon>Metazoa</taxon>
        <taxon>Ecdysozoa</taxon>
        <taxon>Nematoda</taxon>
        <taxon>Chromadorea</taxon>
        <taxon>Rhabditida</taxon>
        <taxon>Rhabditina</taxon>
        <taxon>Rhabditomorpha</taxon>
        <taxon>Rhabditoidea</taxon>
        <taxon>Rhabditidae</taxon>
        <taxon>Peloderinae</taxon>
        <taxon>Caenorhabditis</taxon>
    </lineage>
</organism>
<reference evidence="3" key="1">
    <citation type="submission" date="2010-08" db="EMBL/GenBank/DDBJ databases">
        <authorList>
            <consortium name="Caenorhabditis japonica Sequencing Consortium"/>
            <person name="Wilson R.K."/>
        </authorList>
    </citation>
    <scope>NUCLEOTIDE SEQUENCE [LARGE SCALE GENOMIC DNA]</scope>
    <source>
        <strain evidence="3">DF5081</strain>
    </source>
</reference>
<proteinExistence type="predicted"/>